<gene>
    <name evidence="2" type="ORF">EAUS1353_LOCUS2854</name>
</gene>
<proteinExistence type="predicted"/>
<sequence length="288" mass="32273">MFSPRDFPLDQLLISPRNFGAPQNESWDSFLDRFMIDDGMWTKELNAFNASMASAAQEAPKVESSAVQSDTIDSDLSMLVDLTLKNSKDLELPRTNSKKHRFSAALPRMKSQGGVYRANSAPSAKTSSWVQQAEGLLRAQSTSKLSSKQPLDPSALESQLATDAARKPPSRYCHLCWASHRHQKLVICSNWYVDGKCRKVECERCIQREIEQSGGPLDANRPCRHCRGVCPEKAQCASYKKYNQARGEQRAVKRMLRMAEKRTQDSVSIAQQPVALADPAGFAEIDWF</sequence>
<evidence type="ECO:0000313" key="2">
    <source>
        <dbReference type="EMBL" id="CAD9241114.1"/>
    </source>
</evidence>
<feature type="region of interest" description="Disordered" evidence="1">
    <location>
        <begin position="140"/>
        <end position="163"/>
    </location>
</feature>
<name>A0A7S1TND7_9RHOD</name>
<feature type="compositionally biased region" description="Polar residues" evidence="1">
    <location>
        <begin position="140"/>
        <end position="149"/>
    </location>
</feature>
<protein>
    <recommendedName>
        <fullName evidence="3">Zinc-finger domain-containing protein</fullName>
    </recommendedName>
</protein>
<dbReference type="AlphaFoldDB" id="A0A7S1TND7"/>
<accession>A0A7S1TND7</accession>
<dbReference type="EMBL" id="HBGI01004426">
    <property type="protein sequence ID" value="CAD9241114.1"/>
    <property type="molecule type" value="Transcribed_RNA"/>
</dbReference>
<evidence type="ECO:0008006" key="3">
    <source>
        <dbReference type="Google" id="ProtNLM"/>
    </source>
</evidence>
<organism evidence="2">
    <name type="scientific">Erythrolobus australicus</name>
    <dbReference type="NCBI Taxonomy" id="1077150"/>
    <lineage>
        <taxon>Eukaryota</taxon>
        <taxon>Rhodophyta</taxon>
        <taxon>Bangiophyceae</taxon>
        <taxon>Porphyridiales</taxon>
        <taxon>Porphyridiaceae</taxon>
        <taxon>Erythrolobus</taxon>
    </lineage>
</organism>
<reference evidence="2" key="1">
    <citation type="submission" date="2021-01" db="EMBL/GenBank/DDBJ databases">
        <authorList>
            <person name="Corre E."/>
            <person name="Pelletier E."/>
            <person name="Niang G."/>
            <person name="Scheremetjew M."/>
            <person name="Finn R."/>
            <person name="Kale V."/>
            <person name="Holt S."/>
            <person name="Cochrane G."/>
            <person name="Meng A."/>
            <person name="Brown T."/>
            <person name="Cohen L."/>
        </authorList>
    </citation>
    <scope>NUCLEOTIDE SEQUENCE</scope>
    <source>
        <strain evidence="2">CCMP3124</strain>
    </source>
</reference>
<evidence type="ECO:0000256" key="1">
    <source>
        <dbReference type="SAM" id="MobiDB-lite"/>
    </source>
</evidence>